<dbReference type="EMBL" id="M60409">
    <property type="protein sequence ID" value="AAA31986.1"/>
    <property type="molecule type" value="Genomic_DNA"/>
</dbReference>
<keyword evidence="1" id="KW-0812">Transmembrane</keyword>
<keyword evidence="1" id="KW-0472">Membrane</keyword>
<accession>Q9ZZM9</accession>
<dbReference type="PIR" id="B39747">
    <property type="entry name" value="B39747"/>
</dbReference>
<sequence>MYYCAFIYFPYDKLKPVLIIINFTYYMICMLLHIMCPLMFLLPLYPMVTPLDHELNHHAAWNQQPAWQGSLFSHRAHISWG</sequence>
<protein>
    <submittedName>
        <fullName evidence="2">Orcinus orca mitochondrial D-loop region DNA</fullName>
    </submittedName>
</protein>
<evidence type="ECO:0000313" key="2">
    <source>
        <dbReference type="EMBL" id="AAA31986.1"/>
    </source>
</evidence>
<name>Q9ZZM9_ORCOR</name>
<dbReference type="AlphaFoldDB" id="Q9ZZM9"/>
<keyword evidence="1" id="KW-1133">Transmembrane helix</keyword>
<reference evidence="2" key="1">
    <citation type="journal article" date="1991" name="Mol. Biol. Evol.">
        <title>Evolution of the cetacean mitochondrial D-loop region.</title>
        <authorList>
            <person name="Hoelzel A.R."/>
            <person name="Hancock J.M."/>
            <person name="Dover G.A."/>
        </authorList>
    </citation>
    <scope>NUCLEOTIDE SEQUENCE</scope>
    <source>
        <tissue evidence="2">Blood</tissue>
    </source>
</reference>
<evidence type="ECO:0000256" key="1">
    <source>
        <dbReference type="SAM" id="Phobius"/>
    </source>
</evidence>
<geneLocation type="mitochondrion" evidence="2"/>
<feature type="transmembrane region" description="Helical" evidence="1">
    <location>
        <begin position="23"/>
        <end position="45"/>
    </location>
</feature>
<proteinExistence type="predicted"/>
<organism evidence="2">
    <name type="scientific">Orcinus orca</name>
    <name type="common">Killer whale</name>
    <name type="synonym">Delphinus orca</name>
    <dbReference type="NCBI Taxonomy" id="9733"/>
    <lineage>
        <taxon>Eukaryota</taxon>
        <taxon>Metazoa</taxon>
        <taxon>Chordata</taxon>
        <taxon>Craniata</taxon>
        <taxon>Vertebrata</taxon>
        <taxon>Euteleostomi</taxon>
        <taxon>Mammalia</taxon>
        <taxon>Eutheria</taxon>
        <taxon>Laurasiatheria</taxon>
        <taxon>Artiodactyla</taxon>
        <taxon>Whippomorpha</taxon>
        <taxon>Cetacea</taxon>
        <taxon>Odontoceti</taxon>
        <taxon>Delphinidae</taxon>
        <taxon>Orcinus</taxon>
    </lineage>
</organism>
<keyword evidence="2" id="KW-0496">Mitochondrion</keyword>